<dbReference type="SUPFAM" id="SSF55909">
    <property type="entry name" value="Pentein"/>
    <property type="match status" value="1"/>
</dbReference>
<organism evidence="4 5">
    <name type="scientific">Tilletia horrida</name>
    <dbReference type="NCBI Taxonomy" id="155126"/>
    <lineage>
        <taxon>Eukaryota</taxon>
        <taxon>Fungi</taxon>
        <taxon>Dikarya</taxon>
        <taxon>Basidiomycota</taxon>
        <taxon>Ustilaginomycotina</taxon>
        <taxon>Exobasidiomycetes</taxon>
        <taxon>Tilletiales</taxon>
        <taxon>Tilletiaceae</taxon>
        <taxon>Tilletia</taxon>
    </lineage>
</organism>
<comment type="similarity">
    <text evidence="1">Belongs to the DDAH family.</text>
</comment>
<evidence type="ECO:0008006" key="6">
    <source>
        <dbReference type="Google" id="ProtNLM"/>
    </source>
</evidence>
<keyword evidence="2" id="KW-0378">Hydrolase</keyword>
<dbReference type="Pfam" id="PF19420">
    <property type="entry name" value="DDAH_eukar"/>
    <property type="match status" value="1"/>
</dbReference>
<name>A0AAN6GVJ1_9BASI</name>
<dbReference type="Gene3D" id="3.75.10.10">
    <property type="entry name" value="L-arginine/glycine Amidinotransferase, Chain A"/>
    <property type="match status" value="1"/>
</dbReference>
<protein>
    <recommendedName>
        <fullName evidence="6">Dimethylargininase</fullName>
    </recommendedName>
</protein>
<dbReference type="GO" id="GO:0016597">
    <property type="term" value="F:amino acid binding"/>
    <property type="evidence" value="ECO:0007669"/>
    <property type="project" value="TreeGrafter"/>
</dbReference>
<dbReference type="GO" id="GO:0006525">
    <property type="term" value="P:arginine metabolic process"/>
    <property type="evidence" value="ECO:0007669"/>
    <property type="project" value="TreeGrafter"/>
</dbReference>
<dbReference type="PANTHER" id="PTHR12737">
    <property type="entry name" value="DIMETHYLARGININE DIMETHYLAMINOHYDROLASE"/>
    <property type="match status" value="1"/>
</dbReference>
<reference evidence="4" key="1">
    <citation type="journal article" date="2023" name="PhytoFront">
        <title>Draft Genome Resources of Seven Strains of Tilletia horrida, Causal Agent of Kernel Smut of Rice.</title>
        <authorList>
            <person name="Khanal S."/>
            <person name="Antony Babu S."/>
            <person name="Zhou X.G."/>
        </authorList>
    </citation>
    <scope>NUCLEOTIDE SEQUENCE</scope>
    <source>
        <strain evidence="4">TX6</strain>
    </source>
</reference>
<evidence type="ECO:0000313" key="5">
    <source>
        <dbReference type="Proteomes" id="UP001176517"/>
    </source>
</evidence>
<evidence type="ECO:0000313" key="4">
    <source>
        <dbReference type="EMBL" id="KAK0557155.1"/>
    </source>
</evidence>
<dbReference type="EMBL" id="JAPDMZ010000007">
    <property type="protein sequence ID" value="KAK0557155.1"/>
    <property type="molecule type" value="Genomic_DNA"/>
</dbReference>
<gene>
    <name evidence="4" type="ORF">OC846_000605</name>
</gene>
<dbReference type="PANTHER" id="PTHR12737:SF9">
    <property type="entry name" value="DIMETHYLARGININASE"/>
    <property type="match status" value="1"/>
</dbReference>
<dbReference type="AlphaFoldDB" id="A0AAN6GVJ1"/>
<accession>A0AAN6GVJ1</accession>
<dbReference type="InterPro" id="IPR033199">
    <property type="entry name" value="DDAH-like"/>
</dbReference>
<dbReference type="GO" id="GO:0045429">
    <property type="term" value="P:positive regulation of nitric oxide biosynthetic process"/>
    <property type="evidence" value="ECO:0007669"/>
    <property type="project" value="TreeGrafter"/>
</dbReference>
<proteinExistence type="inferred from homology"/>
<dbReference type="Proteomes" id="UP001176517">
    <property type="component" value="Unassembled WGS sequence"/>
</dbReference>
<dbReference type="GO" id="GO:0000052">
    <property type="term" value="P:citrulline metabolic process"/>
    <property type="evidence" value="ECO:0007669"/>
    <property type="project" value="TreeGrafter"/>
</dbReference>
<feature type="active site" description="Proton donor" evidence="3">
    <location>
        <position position="188"/>
    </location>
</feature>
<evidence type="ECO:0000256" key="2">
    <source>
        <dbReference type="ARBA" id="ARBA00022801"/>
    </source>
</evidence>
<dbReference type="GO" id="GO:0016403">
    <property type="term" value="F:dimethylargininase activity"/>
    <property type="evidence" value="ECO:0007669"/>
    <property type="project" value="TreeGrafter"/>
</dbReference>
<evidence type="ECO:0000256" key="3">
    <source>
        <dbReference type="PIRSR" id="PIRSR633199-1"/>
    </source>
</evidence>
<keyword evidence="5" id="KW-1185">Reference proteome</keyword>
<feature type="active site" description="Nucleophile" evidence="3">
    <location>
        <position position="273"/>
    </location>
</feature>
<comment type="caution">
    <text evidence="4">The sequence shown here is derived from an EMBL/GenBank/DDBJ whole genome shotgun (WGS) entry which is preliminary data.</text>
</comment>
<sequence length="281" mass="30930">MATSVSSDGYQEKLLLVRSPSPLLKDGLVTHIADERSTFSWKDALEQWNQYVTHFLNHGWKVVTVPPAEHLPDSVFVEDTVVVFPPVLPDAPTLIVLSNPGAPERKEEVEGTRETMRQLATDRPDLKVVAITGAGTLDGGDVLKDAHARVVYVGSGARTNPEGIRQLRAFLRPFGYVVKAVPMTKALHLKSAATALPDGTVLLHRDFIDDVTVFPSYIEVPEEHGVAVVALDDETVIMSSNAPRTAEMIRVRGYKVVTVNISEYQKLEGCPTCLSVRVRRR</sequence>
<evidence type="ECO:0000256" key="1">
    <source>
        <dbReference type="ARBA" id="ARBA00008532"/>
    </source>
</evidence>